<evidence type="ECO:0000256" key="5">
    <source>
        <dbReference type="ARBA" id="ARBA00022989"/>
    </source>
</evidence>
<evidence type="ECO:0000259" key="8">
    <source>
        <dbReference type="Pfam" id="PF00122"/>
    </source>
</evidence>
<dbReference type="PROSITE" id="PS01229">
    <property type="entry name" value="COF_2"/>
    <property type="match status" value="1"/>
</dbReference>
<comment type="caution">
    <text evidence="7">Lacks conserved residue(s) required for the propagation of feature annotation.</text>
</comment>
<dbReference type="NCBIfam" id="TIGR01525">
    <property type="entry name" value="ATPase-IB_hvy"/>
    <property type="match status" value="1"/>
</dbReference>
<evidence type="ECO:0000256" key="6">
    <source>
        <dbReference type="ARBA" id="ARBA00023136"/>
    </source>
</evidence>
<dbReference type="SFLD" id="SFLDF00027">
    <property type="entry name" value="p-type_atpase"/>
    <property type="match status" value="1"/>
</dbReference>
<dbReference type="Gene3D" id="3.40.1110.10">
    <property type="entry name" value="Calcium-transporting ATPase, cytoplasmic domain N"/>
    <property type="match status" value="1"/>
</dbReference>
<keyword evidence="7" id="KW-0067">ATP-binding</keyword>
<dbReference type="SUPFAM" id="SSF56784">
    <property type="entry name" value="HAD-like"/>
    <property type="match status" value="1"/>
</dbReference>
<dbReference type="Pfam" id="PF00122">
    <property type="entry name" value="E1-E2_ATPase"/>
    <property type="match status" value="1"/>
</dbReference>
<keyword evidence="7" id="KW-0547">Nucleotide-binding</keyword>
<dbReference type="Gene3D" id="3.40.50.1000">
    <property type="entry name" value="HAD superfamily/HAD-like"/>
    <property type="match status" value="1"/>
</dbReference>
<gene>
    <name evidence="9" type="ORF">GMI68_08250</name>
</gene>
<dbReference type="SFLD" id="SFLDG00002">
    <property type="entry name" value="C1.7:_P-type_atpase_like"/>
    <property type="match status" value="1"/>
</dbReference>
<evidence type="ECO:0000256" key="7">
    <source>
        <dbReference type="RuleBase" id="RU362081"/>
    </source>
</evidence>
<dbReference type="InterPro" id="IPR027256">
    <property type="entry name" value="P-typ_ATPase_IB"/>
</dbReference>
<organism evidence="9 10">
    <name type="scientific">Xiamenia xianingshaonis</name>
    <dbReference type="NCBI Taxonomy" id="2682776"/>
    <lineage>
        <taxon>Bacteria</taxon>
        <taxon>Bacillati</taxon>
        <taxon>Actinomycetota</taxon>
        <taxon>Coriobacteriia</taxon>
        <taxon>Eggerthellales</taxon>
        <taxon>Eggerthellaceae</taxon>
        <taxon>Xiamenia</taxon>
    </lineage>
</organism>
<dbReference type="SUPFAM" id="SSF81653">
    <property type="entry name" value="Calcium ATPase, transduction domain A"/>
    <property type="match status" value="1"/>
</dbReference>
<comment type="similarity">
    <text evidence="2 7">Belongs to the cation transport ATPase (P-type) (TC 3.A.3) family. Type IB subfamily.</text>
</comment>
<protein>
    <submittedName>
        <fullName evidence="9">Heavy metal translocating P-type ATPase</fullName>
    </submittedName>
</protein>
<dbReference type="Pfam" id="PF00702">
    <property type="entry name" value="Hydrolase"/>
    <property type="match status" value="1"/>
</dbReference>
<dbReference type="PANTHER" id="PTHR48085">
    <property type="entry name" value="CADMIUM/ZINC-TRANSPORTING ATPASE HMA2-RELATED"/>
    <property type="match status" value="1"/>
</dbReference>
<keyword evidence="10" id="KW-1185">Reference proteome</keyword>
<dbReference type="InterPro" id="IPR051014">
    <property type="entry name" value="Cation_Transport_ATPase_IB"/>
</dbReference>
<dbReference type="NCBIfam" id="TIGR01494">
    <property type="entry name" value="ATPase_P-type"/>
    <property type="match status" value="1"/>
</dbReference>
<keyword evidence="3 7" id="KW-0812">Transmembrane</keyword>
<keyword evidence="6 7" id="KW-0472">Membrane</keyword>
<keyword evidence="5 7" id="KW-1133">Transmembrane helix</keyword>
<dbReference type="InterPro" id="IPR008250">
    <property type="entry name" value="ATPase_P-typ_transduc_dom_A_sf"/>
</dbReference>
<feature type="transmembrane region" description="Helical" evidence="7">
    <location>
        <begin position="645"/>
        <end position="666"/>
    </location>
</feature>
<feature type="domain" description="P-type ATPase A" evidence="8">
    <location>
        <begin position="194"/>
        <end position="293"/>
    </location>
</feature>
<name>A0ABX0IKH1_9ACTN</name>
<accession>A0ABX0IKH1</accession>
<dbReference type="SFLD" id="SFLDS00003">
    <property type="entry name" value="Haloacid_Dehalogenase"/>
    <property type="match status" value="1"/>
</dbReference>
<evidence type="ECO:0000256" key="1">
    <source>
        <dbReference type="ARBA" id="ARBA00004651"/>
    </source>
</evidence>
<evidence type="ECO:0000256" key="3">
    <source>
        <dbReference type="ARBA" id="ARBA00022692"/>
    </source>
</evidence>
<dbReference type="InterPro" id="IPR036412">
    <property type="entry name" value="HAD-like_sf"/>
</dbReference>
<comment type="caution">
    <text evidence="9">The sequence shown here is derived from an EMBL/GenBank/DDBJ whole genome shotgun (WGS) entry which is preliminary data.</text>
</comment>
<evidence type="ECO:0000313" key="9">
    <source>
        <dbReference type="EMBL" id="NHM14748.1"/>
    </source>
</evidence>
<evidence type="ECO:0000256" key="2">
    <source>
        <dbReference type="ARBA" id="ARBA00006024"/>
    </source>
</evidence>
<evidence type="ECO:0000313" key="10">
    <source>
        <dbReference type="Proteomes" id="UP000636394"/>
    </source>
</evidence>
<dbReference type="InterPro" id="IPR044492">
    <property type="entry name" value="P_typ_ATPase_HD_dom"/>
</dbReference>
<keyword evidence="7" id="KW-1003">Cell membrane</keyword>
<sequence length="707" mass="77373">MRCVIKHSLPGRLRLQLPRNLTDHEALALEETFLEMTFVRKATAYPHAAGFAVEFEPTKSSHNAVVGRMAKITFAELNAWRPNDAFALAPRSRELYAKLANLTAWFVLRLFMPKPLKTVLWFWRALPFWKASLESLRHRRLDVAVLDGAAIAMGFTQGANNAGETMFLLHVGEILEDYTRKRSESSFAQSLLGIPTTARVNRNDAEVEVDLSDLQIGEHVIVRTGDAMPVDGTVVSGEAMVNQSSLTGEPLPVMRQTGDSVYAGTAVEEGEICVRVTSDPAQSKINSILAMMQDTNAAKSAEQKRIENMADKLVPWNFALAGAVALATRSLSKTAACLMVDYSCALKMSGAIAVMAAQREGARRGFLVKGSRYFDAIAKADTLVFDKTGTLTAATPAVYHVEPYNGFSRKEVLRLAACLEEHFPHPVARAVVNAALEEHLEHRKLHSDVEYVVAHGIVSSLENGKRVVIGSQHFVLEDEAVQIDAQQLEHIHGLALGTSPLFLAVDHQLRGVIYIDDPLKKEAHSVIENLHAEGFRRVIMLTGDADRTARRIAEEAGIDEYHADLLPEDKHRFVRKLQAEGCKVCMVGDGVNDSPALATADVSIAMSAGSAVAREAADIALTSDDLYSIVYLRRLSRTLDRRMKYGYRFAIGFNSLLLALSIAGVLTPQQSALFHNASTIALSAASAYPYLPAPNGTTGRFRTSASR</sequence>
<dbReference type="InterPro" id="IPR018303">
    <property type="entry name" value="ATPase_P-typ_P_site"/>
</dbReference>
<keyword evidence="7" id="KW-0479">Metal-binding</keyword>
<dbReference type="InterPro" id="IPR059000">
    <property type="entry name" value="ATPase_P-type_domA"/>
</dbReference>
<dbReference type="Proteomes" id="UP000636394">
    <property type="component" value="Unassembled WGS sequence"/>
</dbReference>
<evidence type="ECO:0000256" key="4">
    <source>
        <dbReference type="ARBA" id="ARBA00022967"/>
    </source>
</evidence>
<proteinExistence type="inferred from homology"/>
<dbReference type="Gene3D" id="2.70.150.10">
    <property type="entry name" value="Calcium-transporting ATPase, cytoplasmic transduction domain A"/>
    <property type="match status" value="1"/>
</dbReference>
<keyword evidence="4" id="KW-1278">Translocase</keyword>
<reference evidence="9 10" key="1">
    <citation type="submission" date="2019-11" db="EMBL/GenBank/DDBJ databases">
        <title>Eggerthellaceae novel genus isolated from the rectal contents of marmort.</title>
        <authorList>
            <person name="Zhang G."/>
        </authorList>
    </citation>
    <scope>NUCLEOTIDE SEQUENCE [LARGE SCALE GENOMIC DNA]</scope>
    <source>
        <strain evidence="10">zg-886</strain>
    </source>
</reference>
<dbReference type="InterPro" id="IPR023214">
    <property type="entry name" value="HAD_sf"/>
</dbReference>
<dbReference type="EMBL" id="WPCR01000011">
    <property type="protein sequence ID" value="NHM14748.1"/>
    <property type="molecule type" value="Genomic_DNA"/>
</dbReference>
<dbReference type="PRINTS" id="PR00119">
    <property type="entry name" value="CATATPASE"/>
</dbReference>
<comment type="subcellular location">
    <subcellularLocation>
        <location evidence="1">Cell membrane</location>
        <topology evidence="1">Multi-pass membrane protein</topology>
    </subcellularLocation>
</comment>
<dbReference type="InterPro" id="IPR001757">
    <property type="entry name" value="P_typ_ATPase"/>
</dbReference>
<dbReference type="PANTHER" id="PTHR48085:SF5">
    <property type="entry name" value="CADMIUM_ZINC-TRANSPORTING ATPASE HMA4-RELATED"/>
    <property type="match status" value="1"/>
</dbReference>
<dbReference type="InterPro" id="IPR023299">
    <property type="entry name" value="ATPase_P-typ_cyto_dom_N"/>
</dbReference>
<dbReference type="PROSITE" id="PS00154">
    <property type="entry name" value="ATPASE_E1_E2"/>
    <property type="match status" value="1"/>
</dbReference>